<dbReference type="Pfam" id="PF02744">
    <property type="entry name" value="GalP_UDP_tr_C"/>
    <property type="match status" value="1"/>
</dbReference>
<dbReference type="GO" id="GO:0033499">
    <property type="term" value="P:galactose catabolic process via UDP-galactose, Leloir pathway"/>
    <property type="evidence" value="ECO:0007669"/>
    <property type="project" value="TreeGrafter"/>
</dbReference>
<comment type="cofactor">
    <cofactor evidence="2">
        <name>Zn(2+)</name>
        <dbReference type="ChEBI" id="CHEBI:29105"/>
    </cofactor>
</comment>
<dbReference type="EMBL" id="VOKX01000108">
    <property type="protein sequence ID" value="KAB7835380.1"/>
    <property type="molecule type" value="Genomic_DNA"/>
</dbReference>
<feature type="region of interest" description="Disordered" evidence="16">
    <location>
        <begin position="19"/>
        <end position="96"/>
    </location>
</feature>
<keyword evidence="12 15" id="KW-0299">Galactose metabolism</keyword>
<keyword evidence="13 15" id="KW-0119">Carbohydrate metabolism</keyword>
<proteinExistence type="inferred from homology"/>
<comment type="pathway">
    <text evidence="3 15">Carbohydrate metabolism; galactose metabolism.</text>
</comment>
<feature type="domain" description="Galactose-1-phosphate uridyl transferase N-terminal" evidence="17">
    <location>
        <begin position="161"/>
        <end position="237"/>
    </location>
</feature>
<dbReference type="PANTHER" id="PTHR11943:SF1">
    <property type="entry name" value="GALACTOSE-1-PHOSPHATE URIDYLYLTRANSFERASE"/>
    <property type="match status" value="1"/>
</dbReference>
<keyword evidence="11" id="KW-0408">Iron</keyword>
<dbReference type="InterPro" id="IPR001937">
    <property type="entry name" value="GalP_UDPtransf1"/>
</dbReference>
<reference evidence="19 20" key="1">
    <citation type="journal article" date="2019" name="Microb. Cell Fact.">
        <title>Exploring novel herbicidin analogues by transcriptional regulator overexpression and MS/MS molecular networking.</title>
        <authorList>
            <person name="Shi Y."/>
            <person name="Gu R."/>
            <person name="Li Y."/>
            <person name="Wang X."/>
            <person name="Ren W."/>
            <person name="Li X."/>
            <person name="Wang L."/>
            <person name="Xie Y."/>
            <person name="Hong B."/>
        </authorList>
    </citation>
    <scope>NUCLEOTIDE SEQUENCE [LARGE SCALE GENOMIC DNA]</scope>
    <source>
        <strain evidence="19 20">US-43</strain>
    </source>
</reference>
<dbReference type="GO" id="GO:0008108">
    <property type="term" value="F:UDP-glucose:hexose-1-phosphate uridylyltransferase activity"/>
    <property type="evidence" value="ECO:0007669"/>
    <property type="project" value="UniProtKB-UniRule"/>
</dbReference>
<dbReference type="InterPro" id="IPR036265">
    <property type="entry name" value="HIT-like_sf"/>
</dbReference>
<keyword evidence="8 15" id="KW-0548">Nucleotidyltransferase</keyword>
<dbReference type="RefSeq" id="WP_152265406.1">
    <property type="nucleotide sequence ID" value="NZ_VOKX01000108.1"/>
</dbReference>
<evidence type="ECO:0000256" key="11">
    <source>
        <dbReference type="ARBA" id="ARBA00023004"/>
    </source>
</evidence>
<evidence type="ECO:0000259" key="17">
    <source>
        <dbReference type="Pfam" id="PF01087"/>
    </source>
</evidence>
<dbReference type="PANTHER" id="PTHR11943">
    <property type="entry name" value="GALACTOSE-1-PHOSPHATE URIDYLYLTRANSFERASE"/>
    <property type="match status" value="1"/>
</dbReference>
<organism evidence="19 20">
    <name type="scientific">Streptomyces mobaraensis</name>
    <name type="common">Streptoverticillium mobaraense</name>
    <dbReference type="NCBI Taxonomy" id="35621"/>
    <lineage>
        <taxon>Bacteria</taxon>
        <taxon>Bacillati</taxon>
        <taxon>Actinomycetota</taxon>
        <taxon>Actinomycetes</taxon>
        <taxon>Kitasatosporales</taxon>
        <taxon>Streptomycetaceae</taxon>
        <taxon>Streptomyces</taxon>
    </lineage>
</organism>
<dbReference type="OrthoDB" id="9769064at2"/>
<evidence type="ECO:0000256" key="7">
    <source>
        <dbReference type="ARBA" id="ARBA00022679"/>
    </source>
</evidence>
<feature type="compositionally biased region" description="Low complexity" evidence="16">
    <location>
        <begin position="68"/>
        <end position="89"/>
    </location>
</feature>
<dbReference type="Proteomes" id="UP000327000">
    <property type="component" value="Unassembled WGS sequence"/>
</dbReference>
<dbReference type="SUPFAM" id="SSF54197">
    <property type="entry name" value="HIT-like"/>
    <property type="match status" value="2"/>
</dbReference>
<dbReference type="AlphaFoldDB" id="A0A5N5W2M0"/>
<dbReference type="Pfam" id="PF01087">
    <property type="entry name" value="GalP_UDP_transf"/>
    <property type="match status" value="1"/>
</dbReference>
<sequence>MKRTATRLADGRELFYYDARDDTVRDAVDRRGSGRADPPGPGPGGGAADRDDAATGSPAVGPDTVRDAGAPGARVPGPAAPRGGAVGEPRPAPADRVGELRADPLLGDTVVIAAHRQGRTHLPPPDACPLCPSRPGRATEIPDADYEVVVFENRFPALAGPDGGRCEVVCFTADHHGSAAALDDERAALVLDAWTDRTAELSARPGVAQVYCFENRGAEIGVTLAHPHGQIYAYPFVTPRTERALASVAAHRERTGGRNLFDDVVAREEADGRRVVLAGEHWTAFVPYAARWPYEVHLYPRRRVPDLTALGPAARAELPGVHRELLRRFDRLFGPDAPPTPYISGWHQAPVRHPLRSEFALHAELFTVRRAPGKLKFLAGSESGMNVFVNDVPPETAAERLREAASR</sequence>
<feature type="domain" description="Galactose-1-phosphate uridyl transferase C-terminal" evidence="18">
    <location>
        <begin position="256"/>
        <end position="403"/>
    </location>
</feature>
<dbReference type="GO" id="GO:0005737">
    <property type="term" value="C:cytoplasm"/>
    <property type="evidence" value="ECO:0007669"/>
    <property type="project" value="TreeGrafter"/>
</dbReference>
<dbReference type="NCBIfam" id="TIGR00209">
    <property type="entry name" value="galT_1"/>
    <property type="match status" value="1"/>
</dbReference>
<feature type="compositionally biased region" description="Basic and acidic residues" evidence="16">
    <location>
        <begin position="19"/>
        <end position="34"/>
    </location>
</feature>
<evidence type="ECO:0000259" key="18">
    <source>
        <dbReference type="Pfam" id="PF02744"/>
    </source>
</evidence>
<evidence type="ECO:0000256" key="14">
    <source>
        <dbReference type="NCBIfam" id="TIGR00209"/>
    </source>
</evidence>
<evidence type="ECO:0000256" key="5">
    <source>
        <dbReference type="ARBA" id="ARBA00012384"/>
    </source>
</evidence>
<keyword evidence="20" id="KW-1185">Reference proteome</keyword>
<evidence type="ECO:0000256" key="10">
    <source>
        <dbReference type="ARBA" id="ARBA00022833"/>
    </source>
</evidence>
<evidence type="ECO:0000313" key="19">
    <source>
        <dbReference type="EMBL" id="KAB7835380.1"/>
    </source>
</evidence>
<dbReference type="InterPro" id="IPR005849">
    <property type="entry name" value="GalP_Utransf_N"/>
</dbReference>
<evidence type="ECO:0000256" key="1">
    <source>
        <dbReference type="ARBA" id="ARBA00001107"/>
    </source>
</evidence>
<evidence type="ECO:0000256" key="6">
    <source>
        <dbReference type="ARBA" id="ARBA00016340"/>
    </source>
</evidence>
<evidence type="ECO:0000313" key="20">
    <source>
        <dbReference type="Proteomes" id="UP000327000"/>
    </source>
</evidence>
<evidence type="ECO:0000256" key="12">
    <source>
        <dbReference type="ARBA" id="ARBA00023144"/>
    </source>
</evidence>
<comment type="caution">
    <text evidence="19">The sequence shown here is derived from an EMBL/GenBank/DDBJ whole genome shotgun (WGS) entry which is preliminary data.</text>
</comment>
<dbReference type="EC" id="2.7.7.12" evidence="5 14"/>
<dbReference type="UniPathway" id="UPA00214"/>
<comment type="similarity">
    <text evidence="4 15">Belongs to the galactose-1-phosphate uridylyltransferase type 1 family.</text>
</comment>
<protein>
    <recommendedName>
        <fullName evidence="6 14">Galactose-1-phosphate uridylyltransferase</fullName>
        <ecNumber evidence="5 14">2.7.7.12</ecNumber>
    </recommendedName>
</protein>
<evidence type="ECO:0000256" key="4">
    <source>
        <dbReference type="ARBA" id="ARBA00010951"/>
    </source>
</evidence>
<evidence type="ECO:0000256" key="16">
    <source>
        <dbReference type="SAM" id="MobiDB-lite"/>
    </source>
</evidence>
<accession>A0A5N5W2M0</accession>
<evidence type="ECO:0000256" key="2">
    <source>
        <dbReference type="ARBA" id="ARBA00001947"/>
    </source>
</evidence>
<dbReference type="GO" id="GO:0008270">
    <property type="term" value="F:zinc ion binding"/>
    <property type="evidence" value="ECO:0007669"/>
    <property type="project" value="InterPro"/>
</dbReference>
<comment type="catalytic activity">
    <reaction evidence="1 15">
        <text>alpha-D-galactose 1-phosphate + UDP-alpha-D-glucose = alpha-D-glucose 1-phosphate + UDP-alpha-D-galactose</text>
        <dbReference type="Rhea" id="RHEA:13989"/>
        <dbReference type="ChEBI" id="CHEBI:58336"/>
        <dbReference type="ChEBI" id="CHEBI:58601"/>
        <dbReference type="ChEBI" id="CHEBI:58885"/>
        <dbReference type="ChEBI" id="CHEBI:66914"/>
        <dbReference type="EC" id="2.7.7.12"/>
    </reaction>
</comment>
<evidence type="ECO:0000256" key="9">
    <source>
        <dbReference type="ARBA" id="ARBA00022723"/>
    </source>
</evidence>
<keyword evidence="10" id="KW-0862">Zinc</keyword>
<evidence type="ECO:0000256" key="13">
    <source>
        <dbReference type="ARBA" id="ARBA00023277"/>
    </source>
</evidence>
<keyword evidence="9 15" id="KW-0479">Metal-binding</keyword>
<dbReference type="FunFam" id="3.30.428.10:FF:000010">
    <property type="entry name" value="Galactose-1-phosphate uridylyltransferase"/>
    <property type="match status" value="1"/>
</dbReference>
<dbReference type="Gene3D" id="3.30.428.10">
    <property type="entry name" value="HIT-like"/>
    <property type="match status" value="2"/>
</dbReference>
<gene>
    <name evidence="19" type="primary">galT</name>
    <name evidence="19" type="ORF">FRZ00_27555</name>
</gene>
<evidence type="ECO:0000256" key="15">
    <source>
        <dbReference type="RuleBase" id="RU000506"/>
    </source>
</evidence>
<keyword evidence="7 15" id="KW-0808">Transferase</keyword>
<name>A0A5N5W2M0_STRMB</name>
<evidence type="ECO:0000256" key="3">
    <source>
        <dbReference type="ARBA" id="ARBA00004947"/>
    </source>
</evidence>
<evidence type="ECO:0000256" key="8">
    <source>
        <dbReference type="ARBA" id="ARBA00022695"/>
    </source>
</evidence>
<dbReference type="PROSITE" id="PS00117">
    <property type="entry name" value="GAL_P_UDP_TRANSF_I"/>
    <property type="match status" value="1"/>
</dbReference>
<dbReference type="InterPro" id="IPR019779">
    <property type="entry name" value="GalP_UDPtransf1_His-AS"/>
</dbReference>
<dbReference type="InterPro" id="IPR005850">
    <property type="entry name" value="GalP_Utransf_C"/>
</dbReference>